<accession>A0A0K0D0H7</accession>
<evidence type="ECO:0000313" key="6">
    <source>
        <dbReference type="Proteomes" id="UP000035642"/>
    </source>
</evidence>
<keyword evidence="1" id="KW-0597">Phosphoprotein</keyword>
<sequence>MLKKCDSDDGRGSITNVSSTLSILVENPLFQQRYKKGEIVTNPGGIRKKFNGKQWRRLCSKDGCNKESQRRGYCSRHLSLKTKPGHIEHTSPTRSAGKDSEIEFEDNCTFTYVYISVVMIADISSPTSWHTNVKISLFKKRRFLLRFLDFVLTFPRIHPIERTLVKISLIGCSCMP</sequence>
<name>A0A0K0D0H7_ANGCA</name>
<evidence type="ECO:0000256" key="5">
    <source>
        <dbReference type="ARBA" id="ARBA00023242"/>
    </source>
</evidence>
<dbReference type="WBParaSite" id="ACAC_0000356701-mRNA-1">
    <property type="protein sequence ID" value="ACAC_0000356701-mRNA-1"/>
    <property type="gene ID" value="ACAC_0000356701"/>
</dbReference>
<proteinExistence type="predicted"/>
<dbReference type="AlphaFoldDB" id="A0A0K0D0H7"/>
<dbReference type="PANTHER" id="PTHR13059">
    <property type="entry name" value="HMG-BOX TRANSCRIPTION FACTOR BBX"/>
    <property type="match status" value="1"/>
</dbReference>
<protein>
    <submittedName>
        <fullName evidence="7">FLYWCH-type domain-containing protein</fullName>
    </submittedName>
</protein>
<dbReference type="GO" id="GO:0000977">
    <property type="term" value="F:RNA polymerase II transcription regulatory region sequence-specific DNA binding"/>
    <property type="evidence" value="ECO:0007669"/>
    <property type="project" value="TreeGrafter"/>
</dbReference>
<evidence type="ECO:0000256" key="3">
    <source>
        <dbReference type="ARBA" id="ARBA00023125"/>
    </source>
</evidence>
<dbReference type="PANTHER" id="PTHR13059:SF13">
    <property type="entry name" value="PROTEIN CAPICUA HOMOLOG"/>
    <property type="match status" value="1"/>
</dbReference>
<organism evidence="6 7">
    <name type="scientific">Angiostrongylus cantonensis</name>
    <name type="common">Rat lungworm</name>
    <dbReference type="NCBI Taxonomy" id="6313"/>
    <lineage>
        <taxon>Eukaryota</taxon>
        <taxon>Metazoa</taxon>
        <taxon>Ecdysozoa</taxon>
        <taxon>Nematoda</taxon>
        <taxon>Chromadorea</taxon>
        <taxon>Rhabditida</taxon>
        <taxon>Rhabditina</taxon>
        <taxon>Rhabditomorpha</taxon>
        <taxon>Strongyloidea</taxon>
        <taxon>Metastrongylidae</taxon>
        <taxon>Angiostrongylus</taxon>
    </lineage>
</organism>
<reference evidence="7" key="2">
    <citation type="submission" date="2017-02" db="UniProtKB">
        <authorList>
            <consortium name="WormBaseParasite"/>
        </authorList>
    </citation>
    <scope>IDENTIFICATION</scope>
</reference>
<dbReference type="STRING" id="6313.A0A0K0D0H7"/>
<keyword evidence="3" id="KW-0238">DNA-binding</keyword>
<evidence type="ECO:0000256" key="2">
    <source>
        <dbReference type="ARBA" id="ARBA00023015"/>
    </source>
</evidence>
<keyword evidence="6" id="KW-1185">Reference proteome</keyword>
<dbReference type="Proteomes" id="UP000035642">
    <property type="component" value="Unassembled WGS sequence"/>
</dbReference>
<reference evidence="6" key="1">
    <citation type="submission" date="2012-09" db="EMBL/GenBank/DDBJ databases">
        <authorList>
            <person name="Martin A.A."/>
        </authorList>
    </citation>
    <scope>NUCLEOTIDE SEQUENCE</scope>
</reference>
<evidence type="ECO:0000313" key="7">
    <source>
        <dbReference type="WBParaSite" id="ACAC_0000356701-mRNA-1"/>
    </source>
</evidence>
<dbReference type="GO" id="GO:0005634">
    <property type="term" value="C:nucleus"/>
    <property type="evidence" value="ECO:0007669"/>
    <property type="project" value="TreeGrafter"/>
</dbReference>
<evidence type="ECO:0000256" key="1">
    <source>
        <dbReference type="ARBA" id="ARBA00022553"/>
    </source>
</evidence>
<evidence type="ECO:0000256" key="4">
    <source>
        <dbReference type="ARBA" id="ARBA00023163"/>
    </source>
</evidence>
<keyword evidence="5" id="KW-0539">Nucleus</keyword>
<dbReference type="GO" id="GO:0000981">
    <property type="term" value="F:DNA-binding transcription factor activity, RNA polymerase II-specific"/>
    <property type="evidence" value="ECO:0007669"/>
    <property type="project" value="TreeGrafter"/>
</dbReference>
<dbReference type="InterPro" id="IPR052412">
    <property type="entry name" value="CC-Dev_Transcription_Reg"/>
</dbReference>
<keyword evidence="4" id="KW-0804">Transcription</keyword>
<keyword evidence="2" id="KW-0805">Transcription regulation</keyword>